<organism evidence="1">
    <name type="scientific">uncultured Caudovirales phage</name>
    <dbReference type="NCBI Taxonomy" id="2100421"/>
    <lineage>
        <taxon>Viruses</taxon>
        <taxon>Duplodnaviria</taxon>
        <taxon>Heunggongvirae</taxon>
        <taxon>Uroviricota</taxon>
        <taxon>Caudoviricetes</taxon>
        <taxon>Peduoviridae</taxon>
        <taxon>Maltschvirus</taxon>
        <taxon>Maltschvirus maltsch</taxon>
    </lineage>
</organism>
<dbReference type="EMBL" id="LR796178">
    <property type="protein sequence ID" value="CAB4124189.1"/>
    <property type="molecule type" value="Genomic_DNA"/>
</dbReference>
<evidence type="ECO:0000313" key="1">
    <source>
        <dbReference type="EMBL" id="CAB4124189.1"/>
    </source>
</evidence>
<gene>
    <name evidence="1" type="ORF">UFOVP49_51</name>
</gene>
<sequence length="163" mass="17936">MGFCLDWSCLGRREASSASLVCSHRPVGFARHVTAVRGVEGDRHFLATHQVDDRLGQVTELGEVLLIRHDLVGGVASVRVLQSLLLSDLLIRELRLDVVAVEEGFGGGVNENVHGGFPLREFSYSTQSLYYYSASEAIAKTLIVSMTYEPVQVADSIRVFRVD</sequence>
<accession>A0A6J5KW32</accession>
<name>A0A6J5KW32_9CAUD</name>
<proteinExistence type="predicted"/>
<reference evidence="1" key="1">
    <citation type="submission" date="2020-04" db="EMBL/GenBank/DDBJ databases">
        <authorList>
            <person name="Chiriac C."/>
            <person name="Salcher M."/>
            <person name="Ghai R."/>
            <person name="Kavagutti S V."/>
        </authorList>
    </citation>
    <scope>NUCLEOTIDE SEQUENCE</scope>
</reference>
<protein>
    <submittedName>
        <fullName evidence="1">Uncharacterized protein</fullName>
    </submittedName>
</protein>